<dbReference type="GO" id="GO:2001295">
    <property type="term" value="P:malonyl-CoA biosynthetic process"/>
    <property type="evidence" value="ECO:0007669"/>
    <property type="project" value="UniProtKB-UniPathway"/>
</dbReference>
<dbReference type="InterPro" id="IPR001095">
    <property type="entry name" value="Acetyl_CoA_COase_a_su"/>
</dbReference>
<evidence type="ECO:0000256" key="10">
    <source>
        <dbReference type="ARBA" id="ARBA00049152"/>
    </source>
</evidence>
<dbReference type="GO" id="GO:0006633">
    <property type="term" value="P:fatty acid biosynthetic process"/>
    <property type="evidence" value="ECO:0007669"/>
    <property type="project" value="UniProtKB-KW"/>
</dbReference>
<dbReference type="EC" id="2.1.3.15" evidence="2"/>
<evidence type="ECO:0000256" key="5">
    <source>
        <dbReference type="ARBA" id="ARBA00022741"/>
    </source>
</evidence>
<dbReference type="PANTHER" id="PTHR42853:SF3">
    <property type="entry name" value="ACETYL-COENZYME A CARBOXYLASE CARBOXYL TRANSFERASE SUBUNIT ALPHA, CHLOROPLASTIC"/>
    <property type="match status" value="1"/>
</dbReference>
<evidence type="ECO:0000259" key="11">
    <source>
        <dbReference type="PROSITE" id="PS50989"/>
    </source>
</evidence>
<dbReference type="PANTHER" id="PTHR42853">
    <property type="entry name" value="ACETYL-COENZYME A CARBOXYLASE CARBOXYL TRANSFERASE SUBUNIT ALPHA"/>
    <property type="match status" value="1"/>
</dbReference>
<protein>
    <recommendedName>
        <fullName evidence="2">acetyl-CoA carboxytransferase</fullName>
        <ecNumber evidence="2">2.1.3.15</ecNumber>
    </recommendedName>
</protein>
<keyword evidence="4 12" id="KW-0808">Transferase</keyword>
<keyword evidence="7" id="KW-0067">ATP-binding</keyword>
<accession>A0A1X4JLZ7</accession>
<keyword evidence="8" id="KW-0443">Lipid metabolism</keyword>
<comment type="pathway">
    <text evidence="1">Lipid metabolism; malonyl-CoA biosynthesis; malonyl-CoA from acetyl-CoA: step 1/1.</text>
</comment>
<dbReference type="SUPFAM" id="SSF52096">
    <property type="entry name" value="ClpP/crotonase"/>
    <property type="match status" value="1"/>
</dbReference>
<dbReference type="EMBL" id="NDXJ01000005">
    <property type="protein sequence ID" value="OSP89787.1"/>
    <property type="molecule type" value="Genomic_DNA"/>
</dbReference>
<dbReference type="Gene3D" id="3.90.226.10">
    <property type="entry name" value="2-enoyl-CoA Hydratase, Chain A, domain 1"/>
    <property type="match status" value="1"/>
</dbReference>
<evidence type="ECO:0000256" key="9">
    <source>
        <dbReference type="ARBA" id="ARBA00023160"/>
    </source>
</evidence>
<evidence type="ECO:0000313" key="13">
    <source>
        <dbReference type="Proteomes" id="UP000193588"/>
    </source>
</evidence>
<dbReference type="GO" id="GO:0003989">
    <property type="term" value="F:acetyl-CoA carboxylase activity"/>
    <property type="evidence" value="ECO:0007669"/>
    <property type="project" value="InterPro"/>
</dbReference>
<comment type="catalytic activity">
    <reaction evidence="10">
        <text>N(6)-carboxybiotinyl-L-lysyl-[protein] + acetyl-CoA = N(6)-biotinyl-L-lysyl-[protein] + malonyl-CoA</text>
        <dbReference type="Rhea" id="RHEA:54728"/>
        <dbReference type="Rhea" id="RHEA-COMP:10505"/>
        <dbReference type="Rhea" id="RHEA-COMP:10506"/>
        <dbReference type="ChEBI" id="CHEBI:57288"/>
        <dbReference type="ChEBI" id="CHEBI:57384"/>
        <dbReference type="ChEBI" id="CHEBI:83144"/>
        <dbReference type="ChEBI" id="CHEBI:83145"/>
        <dbReference type="EC" id="2.1.3.15"/>
    </reaction>
</comment>
<dbReference type="GO" id="GO:0016743">
    <property type="term" value="F:carboxyl- or carbamoyltransferase activity"/>
    <property type="evidence" value="ECO:0007669"/>
    <property type="project" value="InterPro"/>
</dbReference>
<dbReference type="PRINTS" id="PR01069">
    <property type="entry name" value="ACCCTRFRASEA"/>
</dbReference>
<sequence>MLMSEKTPIDIVRASREDRFLARDIIAGLITDFQELHGDRAQGDDPAIIGGVGLLGEQPVTVIAINRGAEIAEKLQTRNGSPEASGYRKALRLMQQADRFNRPIITFINTPGAFPGKTAEEGGVGQAIAESILQSMSFKVPMIAVIYGEGGSGGALALATSNRVWMFEHAIYAMLSPEGFASILFKDAKRADEAAALLGLTPQELLTAHVVDRVIPEMDDHTAFYEQLRLDLKNEIADLQKLSTTELIAQRQQRFAQFS</sequence>
<dbReference type="Proteomes" id="UP000193588">
    <property type="component" value="Unassembled WGS sequence"/>
</dbReference>
<reference evidence="12 13" key="1">
    <citation type="submission" date="2017-04" db="EMBL/GenBank/DDBJ databases">
        <title>The genome sequence of Weissella cibaria isolated from wild Drosophila.</title>
        <authorList>
            <person name="Ricks N.J."/>
            <person name="Carroll C."/>
            <person name="Walters A."/>
            <person name="Newell P.D."/>
            <person name="Chaston J.M."/>
        </authorList>
    </citation>
    <scope>NUCLEOTIDE SEQUENCE [LARGE SCALE GENOMIC DNA]</scope>
    <source>
        <strain evidence="12 13">DmW_103</strain>
    </source>
</reference>
<dbReference type="Pfam" id="PF03255">
    <property type="entry name" value="ACCA"/>
    <property type="match status" value="1"/>
</dbReference>
<keyword evidence="6" id="KW-0276">Fatty acid metabolism</keyword>
<dbReference type="AlphaFoldDB" id="A0A1X4JLZ7"/>
<keyword evidence="5" id="KW-0547">Nucleotide-binding</keyword>
<evidence type="ECO:0000256" key="4">
    <source>
        <dbReference type="ARBA" id="ARBA00022679"/>
    </source>
</evidence>
<evidence type="ECO:0000256" key="8">
    <source>
        <dbReference type="ARBA" id="ARBA00023098"/>
    </source>
</evidence>
<gene>
    <name evidence="12" type="ORF">B9D04_04530</name>
</gene>
<evidence type="ECO:0000256" key="1">
    <source>
        <dbReference type="ARBA" id="ARBA00004956"/>
    </source>
</evidence>
<comment type="caution">
    <text evidence="12">The sequence shown here is derived from an EMBL/GenBank/DDBJ whole genome shotgun (WGS) entry which is preliminary data.</text>
</comment>
<dbReference type="InterPro" id="IPR029045">
    <property type="entry name" value="ClpP/crotonase-like_dom_sf"/>
</dbReference>
<keyword evidence="3" id="KW-0444">Lipid biosynthesis</keyword>
<keyword evidence="9" id="KW-0275">Fatty acid biosynthesis</keyword>
<dbReference type="GO" id="GO:0005524">
    <property type="term" value="F:ATP binding"/>
    <property type="evidence" value="ECO:0007669"/>
    <property type="project" value="UniProtKB-KW"/>
</dbReference>
<evidence type="ECO:0000256" key="7">
    <source>
        <dbReference type="ARBA" id="ARBA00022840"/>
    </source>
</evidence>
<dbReference type="InterPro" id="IPR011763">
    <property type="entry name" value="COA_CT_C"/>
</dbReference>
<evidence type="ECO:0000256" key="3">
    <source>
        <dbReference type="ARBA" id="ARBA00022516"/>
    </source>
</evidence>
<evidence type="ECO:0000256" key="6">
    <source>
        <dbReference type="ARBA" id="ARBA00022832"/>
    </source>
</evidence>
<dbReference type="PROSITE" id="PS50989">
    <property type="entry name" value="COA_CT_CTER"/>
    <property type="match status" value="1"/>
</dbReference>
<dbReference type="GO" id="GO:0009317">
    <property type="term" value="C:acetyl-CoA carboxylase complex"/>
    <property type="evidence" value="ECO:0007669"/>
    <property type="project" value="InterPro"/>
</dbReference>
<evidence type="ECO:0000313" key="12">
    <source>
        <dbReference type="EMBL" id="OSP89787.1"/>
    </source>
</evidence>
<feature type="domain" description="CoA carboxyltransferase C-terminal" evidence="11">
    <location>
        <begin position="4"/>
        <end position="238"/>
    </location>
</feature>
<dbReference type="NCBIfam" id="NF041504">
    <property type="entry name" value="AccA_sub"/>
    <property type="match status" value="1"/>
</dbReference>
<evidence type="ECO:0000256" key="2">
    <source>
        <dbReference type="ARBA" id="ARBA00011883"/>
    </source>
</evidence>
<proteinExistence type="predicted"/>
<name>A0A1X4JLZ7_9LACO</name>
<organism evidence="12 13">
    <name type="scientific">Weissella cibaria</name>
    <dbReference type="NCBI Taxonomy" id="137591"/>
    <lineage>
        <taxon>Bacteria</taxon>
        <taxon>Bacillati</taxon>
        <taxon>Bacillota</taxon>
        <taxon>Bacilli</taxon>
        <taxon>Lactobacillales</taxon>
        <taxon>Lactobacillaceae</taxon>
        <taxon>Weissella</taxon>
    </lineage>
</organism>
<dbReference type="UniPathway" id="UPA00655">
    <property type="reaction ID" value="UER00711"/>
</dbReference>